<gene>
    <name evidence="3" type="ORF">CKF48_19630</name>
</gene>
<keyword evidence="4" id="KW-1185">Reference proteome</keyword>
<evidence type="ECO:0000313" key="3">
    <source>
        <dbReference type="EMBL" id="ASV69326.1"/>
    </source>
</evidence>
<protein>
    <recommendedName>
        <fullName evidence="2">DUF1468 domain-containing protein</fullName>
    </recommendedName>
</protein>
<dbReference type="EMBL" id="CP022983">
    <property type="protein sequence ID" value="ASV69326.1"/>
    <property type="molecule type" value="Genomic_DNA"/>
</dbReference>
<dbReference type="RefSeq" id="WP_095372889.1">
    <property type="nucleotide sequence ID" value="NZ_CP022983.1"/>
</dbReference>
<dbReference type="Pfam" id="PF07331">
    <property type="entry name" value="TctB"/>
    <property type="match status" value="1"/>
</dbReference>
<evidence type="ECO:0000256" key="1">
    <source>
        <dbReference type="SAM" id="Phobius"/>
    </source>
</evidence>
<reference evidence="3 4" key="1">
    <citation type="submission" date="2017-08" db="EMBL/GenBank/DDBJ databases">
        <title>Complete Genome Sequence of Bacillus kochii Oregon-R-modENCODE STRAIN BDGP4, isolated from Drosophila melanogaster gut.</title>
        <authorList>
            <person name="Wan K.H."/>
            <person name="Yu C."/>
            <person name="Park S."/>
            <person name="Hammonds A.S."/>
            <person name="Booth B.W."/>
            <person name="Celniker S.E."/>
        </authorList>
    </citation>
    <scope>NUCLEOTIDE SEQUENCE [LARGE SCALE GENOMIC DNA]</scope>
    <source>
        <strain evidence="3 4">BDGP4</strain>
    </source>
</reference>
<evidence type="ECO:0000313" key="4">
    <source>
        <dbReference type="Proteomes" id="UP000215137"/>
    </source>
</evidence>
<dbReference type="KEGG" id="bko:CKF48_19630"/>
<evidence type="ECO:0000259" key="2">
    <source>
        <dbReference type="Pfam" id="PF07331"/>
    </source>
</evidence>
<dbReference type="OrthoDB" id="2454096at2"/>
<dbReference type="AlphaFoldDB" id="A0A248TM99"/>
<keyword evidence="1" id="KW-0472">Membrane</keyword>
<dbReference type="Proteomes" id="UP000215137">
    <property type="component" value="Chromosome"/>
</dbReference>
<organism evidence="3 4">
    <name type="scientific">Cytobacillus kochii</name>
    <dbReference type="NCBI Taxonomy" id="859143"/>
    <lineage>
        <taxon>Bacteria</taxon>
        <taxon>Bacillati</taxon>
        <taxon>Bacillota</taxon>
        <taxon>Bacilli</taxon>
        <taxon>Bacillales</taxon>
        <taxon>Bacillaceae</taxon>
        <taxon>Cytobacillus</taxon>
    </lineage>
</organism>
<accession>A0A248TM99</accession>
<feature type="domain" description="DUF1468" evidence="2">
    <location>
        <begin position="7"/>
        <end position="145"/>
    </location>
</feature>
<feature type="transmembrane region" description="Helical" evidence="1">
    <location>
        <begin position="80"/>
        <end position="113"/>
    </location>
</feature>
<feature type="transmembrane region" description="Helical" evidence="1">
    <location>
        <begin position="7"/>
        <end position="27"/>
    </location>
</feature>
<keyword evidence="1" id="KW-0812">Transmembrane</keyword>
<feature type="transmembrane region" description="Helical" evidence="1">
    <location>
        <begin position="39"/>
        <end position="59"/>
    </location>
</feature>
<proteinExistence type="predicted"/>
<feature type="transmembrane region" description="Helical" evidence="1">
    <location>
        <begin position="119"/>
        <end position="140"/>
    </location>
</feature>
<sequence length="150" mass="17318">MFVERYFGLFLLFISIVFLIMSFGLQVYSTNLGAVGAGFFPRIISILLFLLLCFHLMQIMRLKKKESEEEVDKKIRIQQVFIILFLAVTIGLSHFIGMLASIGVFMFTILAFVQKIPWFKAFTFTIVVLILMYLIFELWLDSPLPLGIFG</sequence>
<keyword evidence="1" id="KW-1133">Transmembrane helix</keyword>
<name>A0A248TM99_9BACI</name>
<dbReference type="InterPro" id="IPR009936">
    <property type="entry name" value="DUF1468"/>
</dbReference>